<comment type="caution">
    <text evidence="1">The sequence shown here is derived from an EMBL/GenBank/DDBJ whole genome shotgun (WGS) entry which is preliminary data.</text>
</comment>
<feature type="non-terminal residue" evidence="1">
    <location>
        <position position="72"/>
    </location>
</feature>
<evidence type="ECO:0000313" key="1">
    <source>
        <dbReference type="EMBL" id="GEY37832.1"/>
    </source>
</evidence>
<sequence length="72" mass="8024">MLQLLVVGQTSMPFVHRTSVVSVLALMETMLYLLHWYCSLPPEENYCSLPPEETGCSLPPEKTGCSLPPEKT</sequence>
<gene>
    <name evidence="1" type="ORF">Tci_409806</name>
</gene>
<accession>A0A699HKW5</accession>
<name>A0A699HKW5_TANCI</name>
<reference evidence="1" key="1">
    <citation type="journal article" date="2019" name="Sci. Rep.">
        <title>Draft genome of Tanacetum cinerariifolium, the natural source of mosquito coil.</title>
        <authorList>
            <person name="Yamashiro T."/>
            <person name="Shiraishi A."/>
            <person name="Satake H."/>
            <person name="Nakayama K."/>
        </authorList>
    </citation>
    <scope>NUCLEOTIDE SEQUENCE</scope>
</reference>
<proteinExistence type="predicted"/>
<organism evidence="1">
    <name type="scientific">Tanacetum cinerariifolium</name>
    <name type="common">Dalmatian daisy</name>
    <name type="synonym">Chrysanthemum cinerariifolium</name>
    <dbReference type="NCBI Taxonomy" id="118510"/>
    <lineage>
        <taxon>Eukaryota</taxon>
        <taxon>Viridiplantae</taxon>
        <taxon>Streptophyta</taxon>
        <taxon>Embryophyta</taxon>
        <taxon>Tracheophyta</taxon>
        <taxon>Spermatophyta</taxon>
        <taxon>Magnoliopsida</taxon>
        <taxon>eudicotyledons</taxon>
        <taxon>Gunneridae</taxon>
        <taxon>Pentapetalae</taxon>
        <taxon>asterids</taxon>
        <taxon>campanulids</taxon>
        <taxon>Asterales</taxon>
        <taxon>Asteraceae</taxon>
        <taxon>Asteroideae</taxon>
        <taxon>Anthemideae</taxon>
        <taxon>Anthemidinae</taxon>
        <taxon>Tanacetum</taxon>
    </lineage>
</organism>
<dbReference type="AlphaFoldDB" id="A0A699HKW5"/>
<dbReference type="EMBL" id="BKCJ010173563">
    <property type="protein sequence ID" value="GEY37832.1"/>
    <property type="molecule type" value="Genomic_DNA"/>
</dbReference>
<protein>
    <submittedName>
        <fullName evidence="1">Uncharacterized protein</fullName>
    </submittedName>
</protein>